<gene>
    <name evidence="11" type="ORF">SCULI_v1c07510</name>
</gene>
<protein>
    <submittedName>
        <fullName evidence="11">ABC transporter ATP-binding protein/permease</fullName>
    </submittedName>
</protein>
<keyword evidence="7 8" id="KW-0472">Membrane</keyword>
<evidence type="ECO:0000256" key="8">
    <source>
        <dbReference type="SAM" id="Phobius"/>
    </source>
</evidence>
<dbReference type="GO" id="GO:0140359">
    <property type="term" value="F:ABC-type transporter activity"/>
    <property type="evidence" value="ECO:0007669"/>
    <property type="project" value="InterPro"/>
</dbReference>
<dbReference type="FunFam" id="3.40.50.300:FF:000218">
    <property type="entry name" value="Multidrug ABC transporter ATP-binding protein"/>
    <property type="match status" value="1"/>
</dbReference>
<feature type="transmembrane region" description="Helical" evidence="8">
    <location>
        <begin position="294"/>
        <end position="317"/>
    </location>
</feature>
<dbReference type="InterPro" id="IPR017871">
    <property type="entry name" value="ABC_transporter-like_CS"/>
</dbReference>
<dbReference type="InterPro" id="IPR039421">
    <property type="entry name" value="Type_1_exporter"/>
</dbReference>
<keyword evidence="4" id="KW-0547">Nucleotide-binding</keyword>
<dbReference type="PATRIC" id="fig|1276246.3.peg.749"/>
<dbReference type="AlphaFoldDB" id="W6A7X1"/>
<dbReference type="InterPro" id="IPR027417">
    <property type="entry name" value="P-loop_NTPase"/>
</dbReference>
<feature type="transmembrane region" description="Helical" evidence="8">
    <location>
        <begin position="212"/>
        <end position="232"/>
    </location>
</feature>
<dbReference type="GO" id="GO:0016887">
    <property type="term" value="F:ATP hydrolysis activity"/>
    <property type="evidence" value="ECO:0007669"/>
    <property type="project" value="InterPro"/>
</dbReference>
<keyword evidence="6 8" id="KW-1133">Transmembrane helix</keyword>
<accession>W6A7X1</accession>
<dbReference type="Pfam" id="PF00664">
    <property type="entry name" value="ABC_membrane"/>
    <property type="match status" value="1"/>
</dbReference>
<feature type="transmembrane region" description="Helical" evidence="8">
    <location>
        <begin position="59"/>
        <end position="86"/>
    </location>
</feature>
<comment type="subcellular location">
    <subcellularLocation>
        <location evidence="1">Cell membrane</location>
        <topology evidence="1">Multi-pass membrane protein</topology>
    </subcellularLocation>
</comment>
<feature type="domain" description="ABC transporter" evidence="9">
    <location>
        <begin position="389"/>
        <end position="626"/>
    </location>
</feature>
<dbReference type="InterPro" id="IPR011527">
    <property type="entry name" value="ABC1_TM_dom"/>
</dbReference>
<proteinExistence type="inferred from homology"/>
<dbReference type="eggNOG" id="COG1132">
    <property type="taxonomic scope" value="Bacteria"/>
</dbReference>
<dbReference type="STRING" id="1276246.SCULI_v1c07510"/>
<dbReference type="Pfam" id="PF00005">
    <property type="entry name" value="ABC_tran"/>
    <property type="match status" value="1"/>
</dbReference>
<keyword evidence="3 8" id="KW-0812">Transmembrane</keyword>
<evidence type="ECO:0000313" key="12">
    <source>
        <dbReference type="Proteomes" id="UP000019267"/>
    </source>
</evidence>
<dbReference type="Proteomes" id="UP000019267">
    <property type="component" value="Chromosome"/>
</dbReference>
<dbReference type="PROSITE" id="PS50929">
    <property type="entry name" value="ABC_TM1F"/>
    <property type="match status" value="1"/>
</dbReference>
<dbReference type="PROSITE" id="PS00211">
    <property type="entry name" value="ABC_TRANSPORTER_1"/>
    <property type="match status" value="1"/>
</dbReference>
<organism evidence="11 12">
    <name type="scientific">Spiroplasma culicicola AES-1</name>
    <dbReference type="NCBI Taxonomy" id="1276246"/>
    <lineage>
        <taxon>Bacteria</taxon>
        <taxon>Bacillati</taxon>
        <taxon>Mycoplasmatota</taxon>
        <taxon>Mollicutes</taxon>
        <taxon>Entomoplasmatales</taxon>
        <taxon>Spiroplasmataceae</taxon>
        <taxon>Spiroplasma</taxon>
    </lineage>
</organism>
<dbReference type="SMART" id="SM00382">
    <property type="entry name" value="AAA"/>
    <property type="match status" value="1"/>
</dbReference>
<keyword evidence="12" id="KW-1185">Reference proteome</keyword>
<evidence type="ECO:0000259" key="10">
    <source>
        <dbReference type="PROSITE" id="PS50929"/>
    </source>
</evidence>
<feature type="domain" description="ABC transmembrane type-1" evidence="10">
    <location>
        <begin position="62"/>
        <end position="354"/>
    </location>
</feature>
<feature type="transmembrane region" description="Helical" evidence="8">
    <location>
        <begin position="106"/>
        <end position="127"/>
    </location>
</feature>
<name>W6A7X1_9MOLU</name>
<dbReference type="KEGG" id="scq:SCULI_v1c07510"/>
<comment type="similarity">
    <text evidence="2">Belongs to the ABC transporter superfamily.</text>
</comment>
<dbReference type="PANTHER" id="PTHR24221:SF503">
    <property type="entry name" value="MITOCHONDRIAL POTASSIUM CHANNEL ATP-BINDING SUBUNIT"/>
    <property type="match status" value="1"/>
</dbReference>
<evidence type="ECO:0000256" key="5">
    <source>
        <dbReference type="ARBA" id="ARBA00022840"/>
    </source>
</evidence>
<evidence type="ECO:0000256" key="6">
    <source>
        <dbReference type="ARBA" id="ARBA00022989"/>
    </source>
</evidence>
<dbReference type="Gene3D" id="1.20.1560.10">
    <property type="entry name" value="ABC transporter type 1, transmembrane domain"/>
    <property type="match status" value="1"/>
</dbReference>
<evidence type="ECO:0000256" key="2">
    <source>
        <dbReference type="ARBA" id="ARBA00005417"/>
    </source>
</evidence>
<dbReference type="RefSeq" id="WP_025363321.1">
    <property type="nucleotide sequence ID" value="NZ_CP006681.1"/>
</dbReference>
<keyword evidence="5 11" id="KW-0067">ATP-binding</keyword>
<evidence type="ECO:0000256" key="1">
    <source>
        <dbReference type="ARBA" id="ARBA00004651"/>
    </source>
</evidence>
<evidence type="ECO:0000256" key="7">
    <source>
        <dbReference type="ARBA" id="ARBA00023136"/>
    </source>
</evidence>
<dbReference type="EMBL" id="CP006681">
    <property type="protein sequence ID" value="AHI53092.1"/>
    <property type="molecule type" value="Genomic_DNA"/>
</dbReference>
<evidence type="ECO:0000313" key="11">
    <source>
        <dbReference type="EMBL" id="AHI53092.1"/>
    </source>
</evidence>
<dbReference type="GO" id="GO:0005886">
    <property type="term" value="C:plasma membrane"/>
    <property type="evidence" value="ECO:0007669"/>
    <property type="project" value="UniProtKB-SubCell"/>
</dbReference>
<dbReference type="SUPFAM" id="SSF52540">
    <property type="entry name" value="P-loop containing nucleoside triphosphate hydrolases"/>
    <property type="match status" value="1"/>
</dbReference>
<dbReference type="CDD" id="cd07346">
    <property type="entry name" value="ABC_6TM_exporters"/>
    <property type="match status" value="1"/>
</dbReference>
<evidence type="ECO:0000256" key="4">
    <source>
        <dbReference type="ARBA" id="ARBA00022741"/>
    </source>
</evidence>
<dbReference type="InterPro" id="IPR003593">
    <property type="entry name" value="AAA+_ATPase"/>
</dbReference>
<evidence type="ECO:0000256" key="3">
    <source>
        <dbReference type="ARBA" id="ARBA00022692"/>
    </source>
</evidence>
<dbReference type="HOGENOM" id="CLU_000604_84_3_14"/>
<dbReference type="PANTHER" id="PTHR24221">
    <property type="entry name" value="ATP-BINDING CASSETTE SUB-FAMILY B"/>
    <property type="match status" value="1"/>
</dbReference>
<dbReference type="SUPFAM" id="SSF90123">
    <property type="entry name" value="ABC transporter transmembrane region"/>
    <property type="match status" value="1"/>
</dbReference>
<reference evidence="11 12" key="1">
    <citation type="journal article" date="2014" name="Genome Biol. Evol.">
        <title>Molecular evolution of the substrate utilization strategies and putative virulence factors in mosquito-associated Spiroplasma species.</title>
        <authorList>
            <person name="Chang T.H."/>
            <person name="Lo W.S."/>
            <person name="Ku C."/>
            <person name="Chen L.L."/>
            <person name="Kuo C.H."/>
        </authorList>
    </citation>
    <scope>NUCLEOTIDE SEQUENCE [LARGE SCALE GENOMIC DNA]</scope>
    <source>
        <strain evidence="11">AES-1</strain>
    </source>
</reference>
<dbReference type="OrthoDB" id="9763744at2"/>
<sequence>MLPEYQGGNNPFYDANIKEPKLKNKKVYDANERIYFLIKKRQKLKFLWIVLVYGKKYKALFITLLTAIIITSFCMTINSLLINITLKQAIFDYSNDLTQGHDYGLVWWKWMLITFSSMLILYFTTYLRNALSIKMAVRVEVELRNLTIKRLLEQDISYYSDKKIGKLMTKLVGDTNVIGNEISGLIAWVIQAPFIIVFGSIMLLLIDLKLAAVSISLVYLFAIVIIAFSMTYQKKVVVVRDVISDINGDVIDRIGAIKLVKSSATRTYEESRLEEIHKPYLKAFKPISHIDGHLLALLISSDVFINLAVIGASVLFYGNNTTEFLSKIIPITTATLTLTRPLWQIAGIIPGLSRASASSQKIYEVVYKDPILDDNENSGVLFDENIAKIEFRDVSFNYPEKPEVNIVPNLNLKLEKGKSYAFVGATGSGKSTISKLLLRFYDPTRGAVLINDKNLKDFNLRSFLAHVGYVEQDPQIIFGDVYDNVKYGHFQATDEEVHEACRKAQIDNIINSWPQGYKTVLGERGLLLSGGQKQRLVIARILLKNPELIVLDEATSALDNIVEKEIQAQLNALMEDKTSVIIAHRLSTIKNVDQIFVLSPGEGIVQSGTYEQLIKIPGHFKDLHDAAN</sequence>
<dbReference type="InterPro" id="IPR003439">
    <property type="entry name" value="ABC_transporter-like_ATP-bd"/>
</dbReference>
<dbReference type="PROSITE" id="PS50893">
    <property type="entry name" value="ABC_TRANSPORTER_2"/>
    <property type="match status" value="1"/>
</dbReference>
<feature type="transmembrane region" description="Helical" evidence="8">
    <location>
        <begin position="185"/>
        <end position="206"/>
    </location>
</feature>
<dbReference type="InterPro" id="IPR036640">
    <property type="entry name" value="ABC1_TM_sf"/>
</dbReference>
<dbReference type="Gene3D" id="3.40.50.300">
    <property type="entry name" value="P-loop containing nucleotide triphosphate hydrolases"/>
    <property type="match status" value="1"/>
</dbReference>
<dbReference type="GO" id="GO:0005524">
    <property type="term" value="F:ATP binding"/>
    <property type="evidence" value="ECO:0007669"/>
    <property type="project" value="UniProtKB-KW"/>
</dbReference>
<evidence type="ECO:0000259" key="9">
    <source>
        <dbReference type="PROSITE" id="PS50893"/>
    </source>
</evidence>